<evidence type="ECO:0000313" key="5">
    <source>
        <dbReference type="Proteomes" id="UP000033946"/>
    </source>
</evidence>
<evidence type="ECO:0000313" key="4">
    <source>
        <dbReference type="EMBL" id="KKU48709.1"/>
    </source>
</evidence>
<keyword evidence="2" id="KW-0119">Carbohydrate metabolism</keyword>
<dbReference type="GO" id="GO:0005975">
    <property type="term" value="P:carbohydrate metabolic process"/>
    <property type="evidence" value="ECO:0007669"/>
    <property type="project" value="InterPro"/>
</dbReference>
<evidence type="ECO:0000256" key="2">
    <source>
        <dbReference type="ARBA" id="ARBA00023277"/>
    </source>
</evidence>
<evidence type="ECO:0000256" key="1">
    <source>
        <dbReference type="ARBA" id="ARBA00006821"/>
    </source>
</evidence>
<sequence>MKIATLIHLYQPYNQQEDVLSRIINESYRPLMLGLKENPKVKLTVNITGTLTELLVKKGFTDVVTDLHLLASRKQVELTGSAMYHTILPLLPKYEINRQITINNTINKRYLGEVFSPSGFFSPELAINALVLREAVSQGFVWIAAPELSYGATLPSTTVLHKDEKTGLFVFFRNKRVSSLILSAAVRDAQQLWQETNDIHKSNYWFVVMDAETFGHHRIGHEKLLFEILTSPNFEPITISELLKEMTATAKVENVILRPCTWTNQEQDFWVSSNKTYILWKDPTNPIHKFQWQLANLAMKSVNAPEYKNPSKQTYSWRKARKQLDIALASDQFWWASAKPWWSLEMIESGAYALKQVLVTLDASVAAA</sequence>
<dbReference type="EMBL" id="LCNE01000012">
    <property type="protein sequence ID" value="KKU48709.1"/>
    <property type="molecule type" value="Genomic_DNA"/>
</dbReference>
<dbReference type="AlphaFoldDB" id="A0A0G1QV14"/>
<dbReference type="InterPro" id="IPR004300">
    <property type="entry name" value="Glyco_hydro_57_N"/>
</dbReference>
<comment type="caution">
    <text evidence="4">The sequence shown here is derived from an EMBL/GenBank/DDBJ whole genome shotgun (WGS) entry which is preliminary data.</text>
</comment>
<dbReference type="InterPro" id="IPR052046">
    <property type="entry name" value="GH57_Enzymes"/>
</dbReference>
<dbReference type="PANTHER" id="PTHR36306">
    <property type="entry name" value="ALPHA-AMYLASE-RELATED-RELATED"/>
    <property type="match status" value="1"/>
</dbReference>
<feature type="non-terminal residue" evidence="4">
    <location>
        <position position="368"/>
    </location>
</feature>
<feature type="domain" description="Glycoside hydrolase family 57 N-terminal" evidence="3">
    <location>
        <begin position="10"/>
        <end position="247"/>
    </location>
</feature>
<dbReference type="GO" id="GO:0003824">
    <property type="term" value="F:catalytic activity"/>
    <property type="evidence" value="ECO:0007669"/>
    <property type="project" value="InterPro"/>
</dbReference>
<evidence type="ECO:0000259" key="3">
    <source>
        <dbReference type="Pfam" id="PF03065"/>
    </source>
</evidence>
<reference evidence="4 5" key="1">
    <citation type="journal article" date="2015" name="Nature">
        <title>rRNA introns, odd ribosomes, and small enigmatic genomes across a large radiation of phyla.</title>
        <authorList>
            <person name="Brown C.T."/>
            <person name="Hug L.A."/>
            <person name="Thomas B.C."/>
            <person name="Sharon I."/>
            <person name="Castelle C.J."/>
            <person name="Singh A."/>
            <person name="Wilkins M.J."/>
            <person name="Williams K.H."/>
            <person name="Banfield J.F."/>
        </authorList>
    </citation>
    <scope>NUCLEOTIDE SEQUENCE [LARGE SCALE GENOMIC DNA]</scope>
</reference>
<dbReference type="InterPro" id="IPR011330">
    <property type="entry name" value="Glyco_hydro/deAcase_b/a-brl"/>
</dbReference>
<gene>
    <name evidence="4" type="ORF">UX69_C0012G0001</name>
</gene>
<dbReference type="PANTHER" id="PTHR36306:SF1">
    <property type="entry name" value="ALPHA-AMYLASE-RELATED"/>
    <property type="match status" value="1"/>
</dbReference>
<name>A0A0G1QV14_UNCKA</name>
<dbReference type="SUPFAM" id="SSF88713">
    <property type="entry name" value="Glycoside hydrolase/deacetylase"/>
    <property type="match status" value="1"/>
</dbReference>
<comment type="similarity">
    <text evidence="1">Belongs to the glycosyl hydrolase 57 family.</text>
</comment>
<protein>
    <recommendedName>
        <fullName evidence="3">Glycoside hydrolase family 57 N-terminal domain-containing protein</fullName>
    </recommendedName>
</protein>
<dbReference type="Pfam" id="PF03065">
    <property type="entry name" value="Glyco_hydro_57"/>
    <property type="match status" value="1"/>
</dbReference>
<organism evidence="4 5">
    <name type="scientific">candidate division WWE3 bacterium GW2011_GWA2_46_9</name>
    <dbReference type="NCBI Taxonomy" id="1619111"/>
    <lineage>
        <taxon>Bacteria</taxon>
        <taxon>Katanobacteria</taxon>
    </lineage>
</organism>
<dbReference type="Gene3D" id="3.20.110.20">
    <property type="match status" value="1"/>
</dbReference>
<dbReference type="Proteomes" id="UP000033946">
    <property type="component" value="Unassembled WGS sequence"/>
</dbReference>
<accession>A0A0G1QV14</accession>
<proteinExistence type="inferred from homology"/>